<dbReference type="Proteomes" id="UP000012073">
    <property type="component" value="Unassembled WGS sequence"/>
</dbReference>
<keyword evidence="3" id="KW-1185">Reference proteome</keyword>
<organism evidence="2 3">
    <name type="scientific">Chondrus crispus</name>
    <name type="common">Carrageen Irish moss</name>
    <name type="synonym">Polymorpha crispa</name>
    <dbReference type="NCBI Taxonomy" id="2769"/>
    <lineage>
        <taxon>Eukaryota</taxon>
        <taxon>Rhodophyta</taxon>
        <taxon>Florideophyceae</taxon>
        <taxon>Rhodymeniophycidae</taxon>
        <taxon>Gigartinales</taxon>
        <taxon>Gigartinaceae</taxon>
        <taxon>Chondrus</taxon>
    </lineage>
</organism>
<feature type="compositionally biased region" description="Basic and acidic residues" evidence="1">
    <location>
        <begin position="33"/>
        <end position="50"/>
    </location>
</feature>
<dbReference type="Gramene" id="CDF33748">
    <property type="protein sequence ID" value="CDF33748"/>
    <property type="gene ID" value="CHC_T00002533001"/>
</dbReference>
<sequence length="331" mass="36911">MGTTTPSPEDRTAAVEVRMEKKGEVGVTSAGVKTEDTDVKMTEGEDSESGRKFVDDISGVEIPGYVDSPILELGFAGMVLHIRQSREYSLHNDALAVIRDYKKRQSRFKQENIRSAEKLFLLTKSEARMALDASLRSHKIHNRYPIPFPRGLGRAVPLDTGVPFSKDVVSMGPPSLESYLIGLGLRPKHFERDLPPLMPTLDAKTRRRVAISARDASFERATEHRERARLLLRNAYRHGNNANAPSMLFREGKRRPAECDSCFATNGNALGSKAKSPRLPEPLIKREPPLIAALTAAKARVAERASNKEKKEGWFDPIWNCWRIGEGPSVQ</sequence>
<name>R7Q7D9_CHOCR</name>
<proteinExistence type="predicted"/>
<dbReference type="EMBL" id="HG001656">
    <property type="protein sequence ID" value="CDF33748.1"/>
    <property type="molecule type" value="Genomic_DNA"/>
</dbReference>
<dbReference type="OrthoDB" id="10635727at2759"/>
<gene>
    <name evidence="2" type="ORF">CHC_T00002533001</name>
</gene>
<feature type="region of interest" description="Disordered" evidence="1">
    <location>
        <begin position="19"/>
        <end position="50"/>
    </location>
</feature>
<dbReference type="KEGG" id="ccp:CHC_T00002533001"/>
<accession>R7Q7D9</accession>
<dbReference type="GeneID" id="17321281"/>
<dbReference type="AlphaFoldDB" id="R7Q7D9"/>
<protein>
    <submittedName>
        <fullName evidence="2">Uncharacterized protein</fullName>
    </submittedName>
</protein>
<evidence type="ECO:0000313" key="3">
    <source>
        <dbReference type="Proteomes" id="UP000012073"/>
    </source>
</evidence>
<dbReference type="RefSeq" id="XP_005713567.1">
    <property type="nucleotide sequence ID" value="XM_005713510.1"/>
</dbReference>
<evidence type="ECO:0000313" key="2">
    <source>
        <dbReference type="EMBL" id="CDF33748.1"/>
    </source>
</evidence>
<evidence type="ECO:0000256" key="1">
    <source>
        <dbReference type="SAM" id="MobiDB-lite"/>
    </source>
</evidence>
<reference evidence="3" key="1">
    <citation type="journal article" date="2013" name="Proc. Natl. Acad. Sci. U.S.A.">
        <title>Genome structure and metabolic features in the red seaweed Chondrus crispus shed light on evolution of the Archaeplastida.</title>
        <authorList>
            <person name="Collen J."/>
            <person name="Porcel B."/>
            <person name="Carre W."/>
            <person name="Ball S.G."/>
            <person name="Chaparro C."/>
            <person name="Tonon T."/>
            <person name="Barbeyron T."/>
            <person name="Michel G."/>
            <person name="Noel B."/>
            <person name="Valentin K."/>
            <person name="Elias M."/>
            <person name="Artiguenave F."/>
            <person name="Arun A."/>
            <person name="Aury J.M."/>
            <person name="Barbosa-Neto J.F."/>
            <person name="Bothwell J.H."/>
            <person name="Bouget F.Y."/>
            <person name="Brillet L."/>
            <person name="Cabello-Hurtado F."/>
            <person name="Capella-Gutierrez S."/>
            <person name="Charrier B."/>
            <person name="Cladiere L."/>
            <person name="Cock J.M."/>
            <person name="Coelho S.M."/>
            <person name="Colleoni C."/>
            <person name="Czjzek M."/>
            <person name="Da Silva C."/>
            <person name="Delage L."/>
            <person name="Denoeud F."/>
            <person name="Deschamps P."/>
            <person name="Dittami S.M."/>
            <person name="Gabaldon T."/>
            <person name="Gachon C.M."/>
            <person name="Groisillier A."/>
            <person name="Herve C."/>
            <person name="Jabbari K."/>
            <person name="Katinka M."/>
            <person name="Kloareg B."/>
            <person name="Kowalczyk N."/>
            <person name="Labadie K."/>
            <person name="Leblanc C."/>
            <person name="Lopez P.J."/>
            <person name="McLachlan D.H."/>
            <person name="Meslet-Cladiere L."/>
            <person name="Moustafa A."/>
            <person name="Nehr Z."/>
            <person name="Nyvall Collen P."/>
            <person name="Panaud O."/>
            <person name="Partensky F."/>
            <person name="Poulain J."/>
            <person name="Rensing S.A."/>
            <person name="Rousvoal S."/>
            <person name="Samson G."/>
            <person name="Symeonidi A."/>
            <person name="Weissenbach J."/>
            <person name="Zambounis A."/>
            <person name="Wincker P."/>
            <person name="Boyen C."/>
        </authorList>
    </citation>
    <scope>NUCLEOTIDE SEQUENCE [LARGE SCALE GENOMIC DNA]</scope>
    <source>
        <strain evidence="3">cv. Stackhouse</strain>
    </source>
</reference>